<sequence length="120" mass="13551">MLGAQQVTVEQVVLNDYAGKCTIIETIEVRADKSTAIANHELIPLVHPLSKASNKERTRAPVVHNEIITIGENVIKIVRQIEIDNQKSAVPIIWNQVHRYDLKNIRRDHSGHSMQLCGIR</sequence>
<evidence type="ECO:0000313" key="2">
    <source>
        <dbReference type="Proteomes" id="UP000050794"/>
    </source>
</evidence>
<keyword evidence="2" id="KW-1185">Reference proteome</keyword>
<reference evidence="3" key="1">
    <citation type="submission" date="2016-06" db="UniProtKB">
        <authorList>
            <consortium name="WormBaseParasite"/>
        </authorList>
    </citation>
    <scope>IDENTIFICATION</scope>
</reference>
<evidence type="ECO:0000313" key="1">
    <source>
        <dbReference type="EMBL" id="VDM29920.1"/>
    </source>
</evidence>
<organism evidence="2 3">
    <name type="scientific">Toxocara canis</name>
    <name type="common">Canine roundworm</name>
    <dbReference type="NCBI Taxonomy" id="6265"/>
    <lineage>
        <taxon>Eukaryota</taxon>
        <taxon>Metazoa</taxon>
        <taxon>Ecdysozoa</taxon>
        <taxon>Nematoda</taxon>
        <taxon>Chromadorea</taxon>
        <taxon>Rhabditida</taxon>
        <taxon>Spirurina</taxon>
        <taxon>Ascaridomorpha</taxon>
        <taxon>Ascaridoidea</taxon>
        <taxon>Toxocaridae</taxon>
        <taxon>Toxocara</taxon>
    </lineage>
</organism>
<gene>
    <name evidence="1" type="ORF">TCNE_LOCUS4203</name>
</gene>
<proteinExistence type="predicted"/>
<dbReference type="Proteomes" id="UP000050794">
    <property type="component" value="Unassembled WGS sequence"/>
</dbReference>
<dbReference type="WBParaSite" id="TCNE_0000420301-mRNA-1">
    <property type="protein sequence ID" value="TCNE_0000420301-mRNA-1"/>
    <property type="gene ID" value="TCNE_0000420301"/>
</dbReference>
<dbReference type="EMBL" id="UYWY01006627">
    <property type="protein sequence ID" value="VDM29920.1"/>
    <property type="molecule type" value="Genomic_DNA"/>
</dbReference>
<reference evidence="1 2" key="2">
    <citation type="submission" date="2018-11" db="EMBL/GenBank/DDBJ databases">
        <authorList>
            <consortium name="Pathogen Informatics"/>
        </authorList>
    </citation>
    <scope>NUCLEOTIDE SEQUENCE [LARGE SCALE GENOMIC DNA]</scope>
</reference>
<protein>
    <submittedName>
        <fullName evidence="3">DUF2382 domain-containing protein</fullName>
    </submittedName>
</protein>
<accession>A0A183U6T3</accession>
<name>A0A183U6T3_TOXCA</name>
<dbReference type="AlphaFoldDB" id="A0A183U6T3"/>
<evidence type="ECO:0000313" key="3">
    <source>
        <dbReference type="WBParaSite" id="TCNE_0000420301-mRNA-1"/>
    </source>
</evidence>